<dbReference type="Pfam" id="PF01535">
    <property type="entry name" value="PPR"/>
    <property type="match status" value="4"/>
</dbReference>
<dbReference type="Pfam" id="PF13041">
    <property type="entry name" value="PPR_2"/>
    <property type="match status" value="2"/>
</dbReference>
<dbReference type="Gene3D" id="1.25.40.10">
    <property type="entry name" value="Tetratricopeptide repeat domain"/>
    <property type="match status" value="5"/>
</dbReference>
<comment type="caution">
    <text evidence="3">The sequence shown here is derived from an EMBL/GenBank/DDBJ whole genome shotgun (WGS) entry which is preliminary data.</text>
</comment>
<dbReference type="FunFam" id="1.25.40.10:FF:000090">
    <property type="entry name" value="Pentatricopeptide repeat-containing protein, chloroplastic"/>
    <property type="match status" value="1"/>
</dbReference>
<feature type="repeat" description="PPR" evidence="2">
    <location>
        <begin position="648"/>
        <end position="678"/>
    </location>
</feature>
<dbReference type="FunFam" id="1.25.40.10:FF:000073">
    <property type="entry name" value="Pentatricopeptide repeat-containing protein chloroplastic"/>
    <property type="match status" value="2"/>
</dbReference>
<gene>
    <name evidence="3" type="ORF">POM88_021306</name>
</gene>
<evidence type="ECO:0000256" key="1">
    <source>
        <dbReference type="ARBA" id="ARBA00022737"/>
    </source>
</evidence>
<accession>A0AAD8IDM2</accession>
<dbReference type="InterPro" id="IPR002885">
    <property type="entry name" value="PPR_rpt"/>
</dbReference>
<dbReference type="FunFam" id="1.25.40.10:FF:000381">
    <property type="entry name" value="Pentatricopeptide repeat-containing protein"/>
    <property type="match status" value="1"/>
</dbReference>
<dbReference type="InterPro" id="IPR046848">
    <property type="entry name" value="E_motif"/>
</dbReference>
<dbReference type="InterPro" id="IPR011990">
    <property type="entry name" value="TPR-like_helical_dom_sf"/>
</dbReference>
<feature type="repeat" description="PPR" evidence="2">
    <location>
        <begin position="105"/>
        <end position="139"/>
    </location>
</feature>
<evidence type="ECO:0000313" key="4">
    <source>
        <dbReference type="Proteomes" id="UP001237642"/>
    </source>
</evidence>
<dbReference type="InterPro" id="IPR046960">
    <property type="entry name" value="PPR_At4g14850-like_plant"/>
</dbReference>
<feature type="repeat" description="PPR" evidence="2">
    <location>
        <begin position="613"/>
        <end position="647"/>
    </location>
</feature>
<dbReference type="GO" id="GO:0003729">
    <property type="term" value="F:mRNA binding"/>
    <property type="evidence" value="ECO:0007669"/>
    <property type="project" value="UniProtKB-ARBA"/>
</dbReference>
<dbReference type="Proteomes" id="UP001237642">
    <property type="component" value="Unassembled WGS sequence"/>
</dbReference>
<dbReference type="EMBL" id="JAUIZM010000005">
    <property type="protein sequence ID" value="KAK1383571.1"/>
    <property type="molecule type" value="Genomic_DNA"/>
</dbReference>
<organism evidence="3 4">
    <name type="scientific">Heracleum sosnowskyi</name>
    <dbReference type="NCBI Taxonomy" id="360622"/>
    <lineage>
        <taxon>Eukaryota</taxon>
        <taxon>Viridiplantae</taxon>
        <taxon>Streptophyta</taxon>
        <taxon>Embryophyta</taxon>
        <taxon>Tracheophyta</taxon>
        <taxon>Spermatophyta</taxon>
        <taxon>Magnoliopsida</taxon>
        <taxon>eudicotyledons</taxon>
        <taxon>Gunneridae</taxon>
        <taxon>Pentapetalae</taxon>
        <taxon>asterids</taxon>
        <taxon>campanulids</taxon>
        <taxon>Apiales</taxon>
        <taxon>Apiaceae</taxon>
        <taxon>Apioideae</taxon>
        <taxon>apioid superclade</taxon>
        <taxon>Tordylieae</taxon>
        <taxon>Tordyliinae</taxon>
        <taxon>Heracleum</taxon>
    </lineage>
</organism>
<dbReference type="PROSITE" id="PS51375">
    <property type="entry name" value="PPR"/>
    <property type="match status" value="7"/>
</dbReference>
<reference evidence="3" key="2">
    <citation type="submission" date="2023-05" db="EMBL/GenBank/DDBJ databases">
        <authorList>
            <person name="Schelkunov M.I."/>
        </authorList>
    </citation>
    <scope>NUCLEOTIDE SEQUENCE</scope>
    <source>
        <strain evidence="3">Hsosn_3</strain>
        <tissue evidence="3">Leaf</tissue>
    </source>
</reference>
<dbReference type="PANTHER" id="PTHR47926">
    <property type="entry name" value="PENTATRICOPEPTIDE REPEAT-CONTAINING PROTEIN"/>
    <property type="match status" value="1"/>
</dbReference>
<dbReference type="NCBIfam" id="TIGR00756">
    <property type="entry name" value="PPR"/>
    <property type="match status" value="6"/>
</dbReference>
<feature type="repeat" description="PPR" evidence="2">
    <location>
        <begin position="206"/>
        <end position="242"/>
    </location>
</feature>
<dbReference type="GO" id="GO:0009451">
    <property type="term" value="P:RNA modification"/>
    <property type="evidence" value="ECO:0007669"/>
    <property type="project" value="InterPro"/>
</dbReference>
<evidence type="ECO:0000256" key="2">
    <source>
        <dbReference type="PROSITE-ProRule" id="PRU00708"/>
    </source>
</evidence>
<dbReference type="Pfam" id="PF13812">
    <property type="entry name" value="PPR_3"/>
    <property type="match status" value="1"/>
</dbReference>
<feature type="repeat" description="PPR" evidence="2">
    <location>
        <begin position="310"/>
        <end position="344"/>
    </location>
</feature>
<name>A0AAD8IDM2_9APIA</name>
<keyword evidence="1" id="KW-0677">Repeat</keyword>
<protein>
    <submittedName>
        <fullName evidence="3">Pentatricopeptide repeat-containing protein</fullName>
    </submittedName>
</protein>
<feature type="repeat" description="PPR" evidence="2">
    <location>
        <begin position="512"/>
        <end position="546"/>
    </location>
</feature>
<feature type="repeat" description="PPR" evidence="2">
    <location>
        <begin position="411"/>
        <end position="445"/>
    </location>
</feature>
<sequence length="800" mass="89396">MNMLSSRTLIKKINSLHSIKYLSIHFSNLSSEHGGHYFPSLSLNNIVSSLNNCNDIQFLKKLHACLITNGYQDNIFLGSKILNSYAKFGFLTESRWVFSKIINNNLSLWNSVLVGYFRACQFNEVLRLYCELRGKNIGIHSQVITFSLKSCVELGDLELGCAVHVDAIKFGLGTDAFVGSSLIGLYGRYGDIEDASKVFDEISERDLVAYTSMISGFAQIGDCRAYEAFEIVKCMLMDGLDPNRVTLVSLLHAAAQLQVVEYGRLVHGYATRRGIGCFEEVFETSLMDMYLKCGKPYNAMIVSANMKFRSVASWNALIAGHLHLGQPKEALNLFVLMIKEKQKPDLISLANGILCCADLELLREGKSVQGYAIRRGIELDIVTITALIDLYLKCDNTHTALKLFNGIEDKDVISCNVMMAGFLQSGFADEAMKIFREIVIMGSKPNPSTFLSIIAACSNLGDIKQGKCIHGYVIRHNFESNTDIANQLIDMYAKCHFVDCARKVFNGLKCKDLVSWTSVMMGYVNNGQADEAIFLFCLLRGGRVLPDSVMLICLLQAFTQLGYFSLAREVQSYVYRSCMENEIPVINSLLTTYSKCGKLHLSEKLFVHMARRDLASWNAMITAYGMHGKSYEALNLFNLMKKKCIVPDEVTFTSVLSACSHSGLVEEGLRVFRSMKEDFSMIPCEEHYGCMVDLLSRSGQLEEAFGFLQSIPLKYRGSAHSSLLAACRVHGNTKMGEVIGRQLLQMESQNPSAYGMVSNLYAEDDRWDEAAQIRSAAKERGLKRPAGYSMVELEKQVFDI</sequence>
<proteinExistence type="predicted"/>
<dbReference type="Pfam" id="PF20431">
    <property type="entry name" value="E_motif"/>
    <property type="match status" value="1"/>
</dbReference>
<evidence type="ECO:0000313" key="3">
    <source>
        <dbReference type="EMBL" id="KAK1383571.1"/>
    </source>
</evidence>
<reference evidence="3" key="1">
    <citation type="submission" date="2023-02" db="EMBL/GenBank/DDBJ databases">
        <title>Genome of toxic invasive species Heracleum sosnowskyi carries increased number of genes despite the absence of recent whole-genome duplications.</title>
        <authorList>
            <person name="Schelkunov M."/>
            <person name="Shtratnikova V."/>
            <person name="Makarenko M."/>
            <person name="Klepikova A."/>
            <person name="Omelchenko D."/>
            <person name="Novikova G."/>
            <person name="Obukhova E."/>
            <person name="Bogdanov V."/>
            <person name="Penin A."/>
            <person name="Logacheva M."/>
        </authorList>
    </citation>
    <scope>NUCLEOTIDE SEQUENCE</scope>
    <source>
        <strain evidence="3">Hsosn_3</strain>
        <tissue evidence="3">Leaf</tissue>
    </source>
</reference>
<keyword evidence="4" id="KW-1185">Reference proteome</keyword>
<dbReference type="AlphaFoldDB" id="A0AAD8IDM2"/>
<dbReference type="PANTHER" id="PTHR47926:SF452">
    <property type="entry name" value="PENTATRICOPEPTIDE REPEAT-CONTAINING PROTEIN"/>
    <property type="match status" value="1"/>
</dbReference>